<dbReference type="InterPro" id="IPR023346">
    <property type="entry name" value="Lysozyme-like_dom_sf"/>
</dbReference>
<dbReference type="AlphaFoldDB" id="A0A1H6GVA2"/>
<dbReference type="PANTHER" id="PTHR37423:SF2">
    <property type="entry name" value="MEMBRANE-BOUND LYTIC MUREIN TRANSGLYCOSYLASE C"/>
    <property type="match status" value="1"/>
</dbReference>
<dbReference type="InterPro" id="IPR008258">
    <property type="entry name" value="Transglycosylase_SLT_dom_1"/>
</dbReference>
<feature type="signal peptide" evidence="4">
    <location>
        <begin position="1"/>
        <end position="21"/>
    </location>
</feature>
<dbReference type="CDD" id="cd13401">
    <property type="entry name" value="Slt70-like"/>
    <property type="match status" value="1"/>
</dbReference>
<dbReference type="RefSeq" id="WP_074764783.1">
    <property type="nucleotide sequence ID" value="NZ_FNWO01000001.1"/>
</dbReference>
<protein>
    <submittedName>
        <fullName evidence="6">Soluble lytic murein transglycosylase</fullName>
    </submittedName>
</protein>
<name>A0A1H6GVA2_MAGFU</name>
<organism evidence="6 7">
    <name type="scientific">Magnetospirillum fulvum</name>
    <name type="common">Rhodospirillum fulvum</name>
    <dbReference type="NCBI Taxonomy" id="1082"/>
    <lineage>
        <taxon>Bacteria</taxon>
        <taxon>Pseudomonadati</taxon>
        <taxon>Pseudomonadota</taxon>
        <taxon>Alphaproteobacteria</taxon>
        <taxon>Rhodospirillales</taxon>
        <taxon>Rhodospirillaceae</taxon>
        <taxon>Magnetospirillum</taxon>
    </lineage>
</organism>
<dbReference type="GO" id="GO:0042597">
    <property type="term" value="C:periplasmic space"/>
    <property type="evidence" value="ECO:0007669"/>
    <property type="project" value="InterPro"/>
</dbReference>
<evidence type="ECO:0000256" key="4">
    <source>
        <dbReference type="SAM" id="SignalP"/>
    </source>
</evidence>
<proteinExistence type="inferred from homology"/>
<dbReference type="InterPro" id="IPR008939">
    <property type="entry name" value="Lytic_TGlycosylase_superhlx_U"/>
</dbReference>
<evidence type="ECO:0000256" key="3">
    <source>
        <dbReference type="ARBA" id="ARBA00022729"/>
    </source>
</evidence>
<dbReference type="SUPFAM" id="SSF48435">
    <property type="entry name" value="Bacterial muramidases"/>
    <property type="match status" value="1"/>
</dbReference>
<dbReference type="EMBL" id="FNWO01000001">
    <property type="protein sequence ID" value="SEH25754.1"/>
    <property type="molecule type" value="Genomic_DNA"/>
</dbReference>
<sequence>MNPFLAALLIAVGLAAGLPLAAAEVSPTEHAIARQAVAAAKKDHLDEALRIARQARDPVLTRLVTWVDYASGGTEADFRSLAAFVAANPDWPLLSQITRRAEEAITAATPNAEVIRWFDSHPPTTADGGMAYARALQGAGHADRALKVIRQTWSEQSFGAQQERQFLAVFGENLRAEDHWRRLDRLLWDRQEASAQRMLAKVDPAHRAVAAARLALQSGKGAPEPLVAAVPPALRDDAGLIYERVRWRRQHDMDEEAIDLLTHPSRNKVRPDLWWQERAILARRALQKGLVSRAYQTAADHGLEGGSAYVDAEFLAGWVALRFLDDRETALNHFIRLHEWASHPIARARSAYWAGRGYESVGDARARDWFTRAARYPTTYYGQLAESRLGDHHWPLPDDPQPTGDDVARFNSRDTVAAARLLLDLDEDELLRPFFIRLNDIVQTPGERVLVARLASRKGRNDLALLVARRSDRDGVTLVEAGWPVPRFAAEDSTPEKALVLALIRQESGFMPEVVSQAGARGLMQLLPTTAARVARANNVKFHPDLLDNPAINIRLGSAYLENLIDSFDGSYMLALASYNAGPGRARRWIRENGDPRDPNIDVIDWVEMIPFGETRNYVQRVMESVAVYRRRLGLPAGPTLESDLKRWSRRTVSEVAP</sequence>
<dbReference type="GO" id="GO:0008933">
    <property type="term" value="F:peptidoglycan lytic transglycosylase activity"/>
    <property type="evidence" value="ECO:0007669"/>
    <property type="project" value="InterPro"/>
</dbReference>
<dbReference type="PROSITE" id="PS00922">
    <property type="entry name" value="TRANSGLYCOSYLASE"/>
    <property type="match status" value="1"/>
</dbReference>
<dbReference type="InterPro" id="IPR000189">
    <property type="entry name" value="Transglyc_AS"/>
</dbReference>
<accession>A0A1H6GVA2</accession>
<dbReference type="SUPFAM" id="SSF53955">
    <property type="entry name" value="Lysozyme-like"/>
    <property type="match status" value="1"/>
</dbReference>
<keyword evidence="3 4" id="KW-0732">Signal</keyword>
<dbReference type="Gene3D" id="1.25.20.10">
    <property type="entry name" value="Bacterial muramidases"/>
    <property type="match status" value="1"/>
</dbReference>
<dbReference type="Pfam" id="PF01464">
    <property type="entry name" value="SLT"/>
    <property type="match status" value="1"/>
</dbReference>
<evidence type="ECO:0000256" key="1">
    <source>
        <dbReference type="ARBA" id="ARBA00007734"/>
    </source>
</evidence>
<dbReference type="Proteomes" id="UP000182983">
    <property type="component" value="Unassembled WGS sequence"/>
</dbReference>
<evidence type="ECO:0000313" key="6">
    <source>
        <dbReference type="EMBL" id="SEH25754.1"/>
    </source>
</evidence>
<dbReference type="GO" id="GO:0004553">
    <property type="term" value="F:hydrolase activity, hydrolyzing O-glycosyl compounds"/>
    <property type="evidence" value="ECO:0007669"/>
    <property type="project" value="InterPro"/>
</dbReference>
<comment type="similarity">
    <text evidence="2">Belongs to the virb1 family.</text>
</comment>
<dbReference type="GO" id="GO:0016020">
    <property type="term" value="C:membrane"/>
    <property type="evidence" value="ECO:0007669"/>
    <property type="project" value="InterPro"/>
</dbReference>
<feature type="domain" description="Transglycosylase SLT" evidence="5">
    <location>
        <begin position="489"/>
        <end position="597"/>
    </location>
</feature>
<feature type="chain" id="PRO_5010161982" evidence="4">
    <location>
        <begin position="22"/>
        <end position="658"/>
    </location>
</feature>
<dbReference type="PANTHER" id="PTHR37423">
    <property type="entry name" value="SOLUBLE LYTIC MUREIN TRANSGLYCOSYLASE-RELATED"/>
    <property type="match status" value="1"/>
</dbReference>
<dbReference type="Gene3D" id="1.10.530.10">
    <property type="match status" value="1"/>
</dbReference>
<reference evidence="7" key="1">
    <citation type="submission" date="2016-10" db="EMBL/GenBank/DDBJ databases">
        <authorList>
            <person name="Varghese N."/>
            <person name="Submissions S."/>
        </authorList>
    </citation>
    <scope>NUCLEOTIDE SEQUENCE [LARGE SCALE GENOMIC DNA]</scope>
    <source>
        <strain evidence="7">DSM 13234</strain>
    </source>
</reference>
<evidence type="ECO:0000259" key="5">
    <source>
        <dbReference type="Pfam" id="PF01464"/>
    </source>
</evidence>
<keyword evidence="7" id="KW-1185">Reference proteome</keyword>
<dbReference type="GO" id="GO:0000270">
    <property type="term" value="P:peptidoglycan metabolic process"/>
    <property type="evidence" value="ECO:0007669"/>
    <property type="project" value="InterPro"/>
</dbReference>
<evidence type="ECO:0000256" key="2">
    <source>
        <dbReference type="ARBA" id="ARBA00009387"/>
    </source>
</evidence>
<comment type="similarity">
    <text evidence="1">Belongs to the transglycosylase Slt family.</text>
</comment>
<evidence type="ECO:0000313" key="7">
    <source>
        <dbReference type="Proteomes" id="UP000182983"/>
    </source>
</evidence>
<gene>
    <name evidence="6" type="ORF">SAMN04244559_00292</name>
</gene>
<dbReference type="OrthoDB" id="9815002at2"/>